<dbReference type="EMBL" id="JH015647">
    <property type="protein sequence ID" value="EGV91324.1"/>
    <property type="molecule type" value="Genomic_DNA"/>
</dbReference>
<accession>G3IPU6</accession>
<protein>
    <submittedName>
        <fullName evidence="1">Uncharacterized protein</fullName>
    </submittedName>
</protein>
<sequence>MILSCDGDDDLVSAHFLCKALPSNLRPSVSNQSAYYYWEKFKKIPPKVGTL</sequence>
<name>G3IPU6_CRIGR</name>
<dbReference type="AlphaFoldDB" id="G3IPU6"/>
<reference evidence="2" key="1">
    <citation type="journal article" date="2011" name="Nat. Biotechnol.">
        <title>The genomic sequence of the Chinese hamster ovary (CHO)-K1 cell line.</title>
        <authorList>
            <person name="Xu X."/>
            <person name="Nagarajan H."/>
            <person name="Lewis N.E."/>
            <person name="Pan S."/>
            <person name="Cai Z."/>
            <person name="Liu X."/>
            <person name="Chen W."/>
            <person name="Xie M."/>
            <person name="Wang W."/>
            <person name="Hammond S."/>
            <person name="Andersen M.R."/>
            <person name="Neff N."/>
            <person name="Passarelli B."/>
            <person name="Koh W."/>
            <person name="Fan H.C."/>
            <person name="Wang J."/>
            <person name="Gui Y."/>
            <person name="Lee K.H."/>
            <person name="Betenbaugh M.J."/>
            <person name="Quake S.R."/>
            <person name="Famili I."/>
            <person name="Palsson B.O."/>
            <person name="Wang J."/>
        </authorList>
    </citation>
    <scope>NUCLEOTIDE SEQUENCE [LARGE SCALE GENOMIC DNA]</scope>
    <source>
        <strain evidence="2">CHO K1 cell line</strain>
    </source>
</reference>
<evidence type="ECO:0000313" key="2">
    <source>
        <dbReference type="Proteomes" id="UP000001075"/>
    </source>
</evidence>
<dbReference type="Proteomes" id="UP000001075">
    <property type="component" value="Unassembled WGS sequence"/>
</dbReference>
<dbReference type="InParanoid" id="G3IPU6"/>
<gene>
    <name evidence="1" type="ORF">I79_026024</name>
</gene>
<evidence type="ECO:0000313" key="1">
    <source>
        <dbReference type="EMBL" id="EGV91324.1"/>
    </source>
</evidence>
<organism evidence="1 2">
    <name type="scientific">Cricetulus griseus</name>
    <name type="common">Chinese hamster</name>
    <name type="synonym">Cricetulus barabensis griseus</name>
    <dbReference type="NCBI Taxonomy" id="10029"/>
    <lineage>
        <taxon>Eukaryota</taxon>
        <taxon>Metazoa</taxon>
        <taxon>Chordata</taxon>
        <taxon>Craniata</taxon>
        <taxon>Vertebrata</taxon>
        <taxon>Euteleostomi</taxon>
        <taxon>Mammalia</taxon>
        <taxon>Eutheria</taxon>
        <taxon>Euarchontoglires</taxon>
        <taxon>Glires</taxon>
        <taxon>Rodentia</taxon>
        <taxon>Myomorpha</taxon>
        <taxon>Muroidea</taxon>
        <taxon>Cricetidae</taxon>
        <taxon>Cricetinae</taxon>
        <taxon>Cricetulus</taxon>
    </lineage>
</organism>
<proteinExistence type="predicted"/>